<dbReference type="EMBL" id="FOWW01000004">
    <property type="protein sequence ID" value="SFQ00066.1"/>
    <property type="molecule type" value="Genomic_DNA"/>
</dbReference>
<dbReference type="UniPathway" id="UPA00282"/>
<feature type="domain" description="O-acyltransferase WSD1-like N-terminal" evidence="12">
    <location>
        <begin position="73"/>
        <end position="169"/>
    </location>
</feature>
<dbReference type="Pfam" id="PF03007">
    <property type="entry name" value="WS_DGAT_cat"/>
    <property type="match status" value="1"/>
</dbReference>
<keyword evidence="7" id="KW-0319">Glycerol metabolism</keyword>
<dbReference type="PANTHER" id="PTHR31650:SF1">
    <property type="entry name" value="WAX ESTER SYNTHASE_DIACYLGLYCEROL ACYLTRANSFERASE 4-RELATED"/>
    <property type="match status" value="1"/>
</dbReference>
<comment type="pathway">
    <text evidence="2">Lipid metabolism.</text>
</comment>
<keyword evidence="5" id="KW-0444">Lipid biosynthesis</keyword>
<dbReference type="InterPro" id="IPR004255">
    <property type="entry name" value="O-acyltransferase_WSD1_N"/>
</dbReference>
<gene>
    <name evidence="14" type="ORF">SAMN05421810_104155</name>
</gene>
<evidence type="ECO:0000256" key="6">
    <source>
        <dbReference type="ARBA" id="ARBA00022679"/>
    </source>
</evidence>
<dbReference type="PANTHER" id="PTHR31650">
    <property type="entry name" value="O-ACYLTRANSFERASE (WSD1-LIKE) FAMILY PROTEIN"/>
    <property type="match status" value="1"/>
</dbReference>
<comment type="similarity">
    <text evidence="3">Belongs to the long-chain O-acyltransferase family.</text>
</comment>
<dbReference type="STRING" id="587909.SAMN05421810_104155"/>
<evidence type="ECO:0000259" key="12">
    <source>
        <dbReference type="Pfam" id="PF03007"/>
    </source>
</evidence>
<evidence type="ECO:0000256" key="10">
    <source>
        <dbReference type="ARBA" id="ARBA00048109"/>
    </source>
</evidence>
<dbReference type="SUPFAM" id="SSF52777">
    <property type="entry name" value="CoA-dependent acyltransferases"/>
    <property type="match status" value="2"/>
</dbReference>
<dbReference type="GO" id="GO:0019432">
    <property type="term" value="P:triglyceride biosynthetic process"/>
    <property type="evidence" value="ECO:0007669"/>
    <property type="project" value="UniProtKB-UniPathway"/>
</dbReference>
<dbReference type="InterPro" id="IPR023213">
    <property type="entry name" value="CAT-like_dom_sf"/>
</dbReference>
<evidence type="ECO:0000313" key="14">
    <source>
        <dbReference type="EMBL" id="SFQ00066.1"/>
    </source>
</evidence>
<feature type="domain" description="O-acyltransferase WSD1 C-terminal" evidence="13">
    <location>
        <begin position="273"/>
        <end position="412"/>
    </location>
</feature>
<dbReference type="InterPro" id="IPR045034">
    <property type="entry name" value="O-acyltransferase_WSD1-like"/>
</dbReference>
<keyword evidence="9 14" id="KW-0012">Acyltransferase</keyword>
<dbReference type="EC" id="2.3.1.20" evidence="4"/>
<keyword evidence="15" id="KW-1185">Reference proteome</keyword>
<evidence type="ECO:0000256" key="4">
    <source>
        <dbReference type="ARBA" id="ARBA00013244"/>
    </source>
</evidence>
<evidence type="ECO:0000313" key="15">
    <source>
        <dbReference type="Proteomes" id="UP000198727"/>
    </source>
</evidence>
<evidence type="ECO:0000259" key="13">
    <source>
        <dbReference type="Pfam" id="PF06974"/>
    </source>
</evidence>
<dbReference type="Gene3D" id="3.30.559.30">
    <property type="entry name" value="Nonribosomal peptide synthetase, condensation domain"/>
    <property type="match status" value="1"/>
</dbReference>
<evidence type="ECO:0000256" key="3">
    <source>
        <dbReference type="ARBA" id="ARBA00009587"/>
    </source>
</evidence>
<evidence type="ECO:0000256" key="1">
    <source>
        <dbReference type="ARBA" id="ARBA00004771"/>
    </source>
</evidence>
<accession>A0A1I5UZD6</accession>
<evidence type="ECO:0000256" key="5">
    <source>
        <dbReference type="ARBA" id="ARBA00022516"/>
    </source>
</evidence>
<evidence type="ECO:0000256" key="11">
    <source>
        <dbReference type="SAM" id="MobiDB-lite"/>
    </source>
</evidence>
<comment type="catalytic activity">
    <reaction evidence="10">
        <text>an acyl-CoA + a 1,2-diacyl-sn-glycerol = a triacyl-sn-glycerol + CoA</text>
        <dbReference type="Rhea" id="RHEA:10868"/>
        <dbReference type="ChEBI" id="CHEBI:17815"/>
        <dbReference type="ChEBI" id="CHEBI:57287"/>
        <dbReference type="ChEBI" id="CHEBI:58342"/>
        <dbReference type="ChEBI" id="CHEBI:64615"/>
        <dbReference type="EC" id="2.3.1.20"/>
    </reaction>
</comment>
<dbReference type="AlphaFoldDB" id="A0A1I5UZD6"/>
<comment type="pathway">
    <text evidence="1">Glycerolipid metabolism; triacylglycerol biosynthesis.</text>
</comment>
<dbReference type="GO" id="GO:0006071">
    <property type="term" value="P:glycerol metabolic process"/>
    <property type="evidence" value="ECO:0007669"/>
    <property type="project" value="UniProtKB-KW"/>
</dbReference>
<dbReference type="GO" id="GO:0071731">
    <property type="term" value="P:response to nitric oxide"/>
    <property type="evidence" value="ECO:0007669"/>
    <property type="project" value="TreeGrafter"/>
</dbReference>
<feature type="region of interest" description="Disordered" evidence="11">
    <location>
        <begin position="414"/>
        <end position="453"/>
    </location>
</feature>
<dbReference type="Proteomes" id="UP000198727">
    <property type="component" value="Unassembled WGS sequence"/>
</dbReference>
<dbReference type="Pfam" id="PF06974">
    <property type="entry name" value="WS_DGAT_C"/>
    <property type="match status" value="1"/>
</dbReference>
<evidence type="ECO:0000256" key="8">
    <source>
        <dbReference type="ARBA" id="ARBA00023098"/>
    </source>
</evidence>
<evidence type="ECO:0000256" key="2">
    <source>
        <dbReference type="ARBA" id="ARBA00005189"/>
    </source>
</evidence>
<dbReference type="GO" id="GO:0001666">
    <property type="term" value="P:response to hypoxia"/>
    <property type="evidence" value="ECO:0007669"/>
    <property type="project" value="TreeGrafter"/>
</dbReference>
<evidence type="ECO:0000256" key="7">
    <source>
        <dbReference type="ARBA" id="ARBA00022798"/>
    </source>
</evidence>
<dbReference type="GO" id="GO:0004144">
    <property type="term" value="F:diacylglycerol O-acyltransferase activity"/>
    <property type="evidence" value="ECO:0007669"/>
    <property type="project" value="UniProtKB-EC"/>
</dbReference>
<dbReference type="GO" id="GO:0051701">
    <property type="term" value="P:biological process involved in interaction with host"/>
    <property type="evidence" value="ECO:0007669"/>
    <property type="project" value="TreeGrafter"/>
</dbReference>
<reference evidence="15" key="1">
    <citation type="submission" date="2016-10" db="EMBL/GenBank/DDBJ databases">
        <authorList>
            <person name="Varghese N."/>
            <person name="Submissions S."/>
        </authorList>
    </citation>
    <scope>NUCLEOTIDE SEQUENCE [LARGE SCALE GENOMIC DNA]</scope>
    <source>
        <strain evidence="15">CGMCC 4.5579</strain>
    </source>
</reference>
<proteinExistence type="inferred from homology"/>
<dbReference type="GO" id="GO:0005886">
    <property type="term" value="C:plasma membrane"/>
    <property type="evidence" value="ECO:0007669"/>
    <property type="project" value="TreeGrafter"/>
</dbReference>
<dbReference type="InterPro" id="IPR009721">
    <property type="entry name" value="O-acyltransferase_WSD1_C"/>
</dbReference>
<keyword evidence="6 14" id="KW-0808">Transferase</keyword>
<dbReference type="RefSeq" id="WP_166677753.1">
    <property type="nucleotide sequence ID" value="NZ_SOEP01000006.1"/>
</dbReference>
<name>A0A1I5UZD6_9PSEU</name>
<dbReference type="Gene3D" id="3.30.559.10">
    <property type="entry name" value="Chloramphenicol acetyltransferase-like domain"/>
    <property type="match status" value="1"/>
</dbReference>
<protein>
    <recommendedName>
        <fullName evidence="4">diacylglycerol O-acyltransferase</fullName>
        <ecNumber evidence="4">2.3.1.20</ecNumber>
    </recommendedName>
</protein>
<organism evidence="14 15">
    <name type="scientific">Amycolatopsis arida</name>
    <dbReference type="NCBI Taxonomy" id="587909"/>
    <lineage>
        <taxon>Bacteria</taxon>
        <taxon>Bacillati</taxon>
        <taxon>Actinomycetota</taxon>
        <taxon>Actinomycetes</taxon>
        <taxon>Pseudonocardiales</taxon>
        <taxon>Pseudonocardiaceae</taxon>
        <taxon>Amycolatopsis</taxon>
    </lineage>
</organism>
<keyword evidence="8" id="KW-0443">Lipid metabolism</keyword>
<sequence length="453" mass="49922">MTSAPWSRPLTGLEHAFVAYEARTPVANVQVGGLALFHGSPPAADWPRFVAARLGGLPVLEFAVCRRGPTLGWVRPEPDLTRHCSTWVAEPDGLPAAVDAIMARRLDRGRPPWQMWLIHGYADDEWALLFKAHHALLDAASIVAVTCRLLATTPDQPATAAPYPPVERTRSAGLLTVLRGGLRYLRAFLPLASRSFTTRGRTGDRRFAWTSVPVARLRALADRHGVTLNDLFLATLASALREWPHTPWRRGPRPVWTLIPVDLHRREGDHTLGNRVANLRVALPCDEQDPRQRLRRVSAATATAKGGGRIGVAAAGMRALPRWFVRGIFALTFSRWHVDLLASNIRSATHQLGYQNAPVTRVVPLGFLPRRHPLAAYFTTYQDHGCVGFAVDSGLPDGDGLCRLWLRALTELEESEELDPLAPRPGSPTRSVFPNGAEELTSGPDRPRQAAWD</sequence>
<evidence type="ECO:0000256" key="9">
    <source>
        <dbReference type="ARBA" id="ARBA00023315"/>
    </source>
</evidence>